<dbReference type="Pfam" id="PF14378">
    <property type="entry name" value="PAP2_3"/>
    <property type="match status" value="1"/>
</dbReference>
<evidence type="ECO:0000313" key="6">
    <source>
        <dbReference type="Proteomes" id="UP001448498"/>
    </source>
</evidence>
<dbReference type="AlphaFoldDB" id="A0A9Q9SQ35"/>
<feature type="transmembrane region" description="Helical" evidence="1">
    <location>
        <begin position="252"/>
        <end position="269"/>
    </location>
</feature>
<feature type="transmembrane region" description="Helical" evidence="1">
    <location>
        <begin position="275"/>
        <end position="293"/>
    </location>
</feature>
<evidence type="ECO:0000259" key="2">
    <source>
        <dbReference type="Pfam" id="PF14378"/>
    </source>
</evidence>
<protein>
    <submittedName>
        <fullName evidence="3 4">PAP2 family protein</fullName>
    </submittedName>
</protein>
<feature type="transmembrane region" description="Helical" evidence="1">
    <location>
        <begin position="228"/>
        <end position="245"/>
    </location>
</feature>
<reference evidence="3 5" key="1">
    <citation type="submission" date="2019-09" db="EMBL/GenBank/DDBJ databases">
        <authorList>
            <person name="Depoorter E."/>
        </authorList>
    </citation>
    <scope>NUCLEOTIDE SEQUENCE [LARGE SCALE GENOMIC DNA]</scope>
    <source>
        <strain evidence="3">LMG 24066</strain>
    </source>
</reference>
<evidence type="ECO:0000313" key="4">
    <source>
        <dbReference type="EMBL" id="XAE48956.1"/>
    </source>
</evidence>
<feature type="transmembrane region" description="Helical" evidence="1">
    <location>
        <begin position="30"/>
        <end position="57"/>
    </location>
</feature>
<keyword evidence="1" id="KW-0812">Transmembrane</keyword>
<keyword evidence="1" id="KW-0472">Membrane</keyword>
<gene>
    <name evidence="3" type="ORF">BAR24066_06522</name>
    <name evidence="4" type="ORF">OHZ10_04790</name>
</gene>
<feature type="transmembrane region" description="Helical" evidence="1">
    <location>
        <begin position="141"/>
        <end position="159"/>
    </location>
</feature>
<keyword evidence="1" id="KW-1133">Transmembrane helix</keyword>
<accession>A0A9Q9SQ35</accession>
<reference evidence="4 6" key="2">
    <citation type="submission" date="2022-10" db="EMBL/GenBank/DDBJ databases">
        <title>Genomic of Burkholderia cepacia PN-1.</title>
        <authorList>
            <person name="Yang Y."/>
            <person name="Guan H."/>
            <person name="Huang J."/>
        </authorList>
    </citation>
    <scope>NUCLEOTIDE SEQUENCE [LARGE SCALE GENOMIC DNA]</scope>
    <source>
        <strain evidence="4 6">PN-1</strain>
    </source>
</reference>
<dbReference type="RefSeq" id="WP_063805258.1">
    <property type="nucleotide sequence ID" value="NZ_CABVPX010000039.1"/>
</dbReference>
<dbReference type="GO" id="GO:0016020">
    <property type="term" value="C:membrane"/>
    <property type="evidence" value="ECO:0007669"/>
    <property type="project" value="UniProtKB-SubCell"/>
</dbReference>
<feature type="transmembrane region" description="Helical" evidence="1">
    <location>
        <begin position="77"/>
        <end position="103"/>
    </location>
</feature>
<keyword evidence="6" id="KW-1185">Reference proteome</keyword>
<evidence type="ECO:0000313" key="5">
    <source>
        <dbReference type="Proteomes" id="UP000494172"/>
    </source>
</evidence>
<name>A0A9Q9SQ35_9BURK</name>
<feature type="domain" description="Inositolphosphotransferase Aur1/Ipt1" evidence="2">
    <location>
        <begin position="111"/>
        <end position="291"/>
    </location>
</feature>
<dbReference type="Proteomes" id="UP000494172">
    <property type="component" value="Unassembled WGS sequence"/>
</dbReference>
<evidence type="ECO:0000256" key="1">
    <source>
        <dbReference type="SAM" id="Phobius"/>
    </source>
</evidence>
<dbReference type="EMBL" id="CP109821">
    <property type="protein sequence ID" value="XAE48956.1"/>
    <property type="molecule type" value="Genomic_DNA"/>
</dbReference>
<feature type="transmembrane region" description="Helical" evidence="1">
    <location>
        <begin position="166"/>
        <end position="187"/>
    </location>
</feature>
<organism evidence="3 5">
    <name type="scientific">Burkholderia arboris</name>
    <dbReference type="NCBI Taxonomy" id="488730"/>
    <lineage>
        <taxon>Bacteria</taxon>
        <taxon>Pseudomonadati</taxon>
        <taxon>Pseudomonadota</taxon>
        <taxon>Betaproteobacteria</taxon>
        <taxon>Burkholderiales</taxon>
        <taxon>Burkholderiaceae</taxon>
        <taxon>Burkholderia</taxon>
        <taxon>Burkholderia cepacia complex</taxon>
    </lineage>
</organism>
<dbReference type="EMBL" id="CABVPX010000039">
    <property type="protein sequence ID" value="VWC33922.1"/>
    <property type="molecule type" value="Genomic_DNA"/>
</dbReference>
<dbReference type="InterPro" id="IPR026841">
    <property type="entry name" value="Aur1/Ipt1"/>
</dbReference>
<proteinExistence type="predicted"/>
<evidence type="ECO:0000313" key="3">
    <source>
        <dbReference type="EMBL" id="VWC33922.1"/>
    </source>
</evidence>
<sequence length="314" mass="33578">MTNRLSKVLTAIALLTAVIAVVDIRGAHRAGIALVVGNAVSVAGLAAGAATVVLIALSHKRRYREHARAGWLRESVLALLCIVAIAAFSQAIVVLDYLCVALAPPSIEAGLVRFDALLGFHWLDFYRWVNAHAELHRVLEFAYRSSIVQLIAVPFILATTRRHDDLAEFIALFAVALLIVVLISTPFPAQSAFVHFGVTEPGTVSTVSHYDLLRNGQLRQFNLSESQGLVSLPSFHAMLALLLAYAVRHVRYVFPAAAVLNATMLAATPTQGGHYLADVIAGIVFGGVSIAVVRRWTAGSRTAAAAGPRATHPT</sequence>
<dbReference type="Proteomes" id="UP001448498">
    <property type="component" value="Chromosome 1"/>
</dbReference>